<evidence type="ECO:0000256" key="1">
    <source>
        <dbReference type="SAM" id="MobiDB-lite"/>
    </source>
</evidence>
<evidence type="ECO:0000313" key="3">
    <source>
        <dbReference type="EMBL" id="KAF2670630.1"/>
    </source>
</evidence>
<dbReference type="Proteomes" id="UP000799302">
    <property type="component" value="Unassembled WGS sequence"/>
</dbReference>
<name>A0A6A6UFP9_9PEZI</name>
<dbReference type="SUPFAM" id="SSF52540">
    <property type="entry name" value="P-loop containing nucleoside triphosphate hydrolases"/>
    <property type="match status" value="1"/>
</dbReference>
<keyword evidence="4" id="KW-1185">Reference proteome</keyword>
<evidence type="ECO:0000259" key="2">
    <source>
        <dbReference type="SMART" id="SM00382"/>
    </source>
</evidence>
<organism evidence="3 4">
    <name type="scientific">Microthyrium microscopicum</name>
    <dbReference type="NCBI Taxonomy" id="703497"/>
    <lineage>
        <taxon>Eukaryota</taxon>
        <taxon>Fungi</taxon>
        <taxon>Dikarya</taxon>
        <taxon>Ascomycota</taxon>
        <taxon>Pezizomycotina</taxon>
        <taxon>Dothideomycetes</taxon>
        <taxon>Dothideomycetes incertae sedis</taxon>
        <taxon>Microthyriales</taxon>
        <taxon>Microthyriaceae</taxon>
        <taxon>Microthyrium</taxon>
    </lineage>
</organism>
<proteinExistence type="predicted"/>
<dbReference type="EMBL" id="MU004234">
    <property type="protein sequence ID" value="KAF2670630.1"/>
    <property type="molecule type" value="Genomic_DNA"/>
</dbReference>
<accession>A0A6A6UFP9</accession>
<protein>
    <recommendedName>
        <fullName evidence="2">AAA+ ATPase domain-containing protein</fullName>
    </recommendedName>
</protein>
<dbReference type="InterPro" id="IPR003593">
    <property type="entry name" value="AAA+_ATPase"/>
</dbReference>
<feature type="domain" description="AAA+ ATPase" evidence="2">
    <location>
        <begin position="7"/>
        <end position="334"/>
    </location>
</feature>
<gene>
    <name evidence="3" type="ORF">BT63DRAFT_371636</name>
</gene>
<dbReference type="InterPro" id="IPR027417">
    <property type="entry name" value="P-loop_NTPase"/>
</dbReference>
<dbReference type="Gene3D" id="3.40.50.300">
    <property type="entry name" value="P-loop containing nucleotide triphosphate hydrolases"/>
    <property type="match status" value="1"/>
</dbReference>
<feature type="region of interest" description="Disordered" evidence="1">
    <location>
        <begin position="194"/>
        <end position="216"/>
    </location>
</feature>
<dbReference type="SMART" id="SM00382">
    <property type="entry name" value="AAA"/>
    <property type="match status" value="1"/>
</dbReference>
<dbReference type="AlphaFoldDB" id="A0A6A6UFP9"/>
<evidence type="ECO:0000313" key="4">
    <source>
        <dbReference type="Proteomes" id="UP000799302"/>
    </source>
</evidence>
<reference evidence="3" key="1">
    <citation type="journal article" date="2020" name="Stud. Mycol.">
        <title>101 Dothideomycetes genomes: a test case for predicting lifestyles and emergence of pathogens.</title>
        <authorList>
            <person name="Haridas S."/>
            <person name="Albert R."/>
            <person name="Binder M."/>
            <person name="Bloem J."/>
            <person name="Labutti K."/>
            <person name="Salamov A."/>
            <person name="Andreopoulos B."/>
            <person name="Baker S."/>
            <person name="Barry K."/>
            <person name="Bills G."/>
            <person name="Bluhm B."/>
            <person name="Cannon C."/>
            <person name="Castanera R."/>
            <person name="Culley D."/>
            <person name="Daum C."/>
            <person name="Ezra D."/>
            <person name="Gonzalez J."/>
            <person name="Henrissat B."/>
            <person name="Kuo A."/>
            <person name="Liang C."/>
            <person name="Lipzen A."/>
            <person name="Lutzoni F."/>
            <person name="Magnuson J."/>
            <person name="Mondo S."/>
            <person name="Nolan M."/>
            <person name="Ohm R."/>
            <person name="Pangilinan J."/>
            <person name="Park H.-J."/>
            <person name="Ramirez L."/>
            <person name="Alfaro M."/>
            <person name="Sun H."/>
            <person name="Tritt A."/>
            <person name="Yoshinaga Y."/>
            <person name="Zwiers L.-H."/>
            <person name="Turgeon B."/>
            <person name="Goodwin S."/>
            <person name="Spatafora J."/>
            <person name="Crous P."/>
            <person name="Grigoriev I."/>
        </authorList>
    </citation>
    <scope>NUCLEOTIDE SEQUENCE</scope>
    <source>
        <strain evidence="3">CBS 115976</strain>
    </source>
</reference>
<dbReference type="OrthoDB" id="2316594at2759"/>
<sequence>MFLNVNTPFSVFLCGSQGSGKSHTLSCILENCVMTSPMLGRNPSPLAGLVFHFDRMAGESVAEPAYLGSHIQTRVLVSPSNLGRMSNAYTKLKLGSRLTVEPLYLLPRHLNTERIKRLMAVGKSSEMPLYMHVIVRILRDMALACGGQAVFSWAQFRDAVRRERLTAGQNGPLNLRMDLIESFMKREGRVTVQPAQPAGQGWRGGKRGRRPQPQTQNIINETGEDLVGKEGVLTIVDLTDPVIDPDSACALFDIVLSIFVEQTKCGKVVALDEAHNYMSAKSEAATEFTNTILKNVREQRHKAVRVIVATQEPSITPALLDLCSCTIVHRFTSPAWMAAIRQHLAGAHYAQRAAADNENALGQPVPETIGANDALMKEVVRLRVGESLLFCPTAALGVTSNGGVEKLHEGYVKHKTRARLTADGGKSKMAN</sequence>